<comment type="caution">
    <text evidence="1">The sequence shown here is derived from an EMBL/GenBank/DDBJ whole genome shotgun (WGS) entry which is preliminary data.</text>
</comment>
<accession>W9H0D7</accession>
<keyword evidence="2" id="KW-1185">Reference proteome</keyword>
<dbReference type="Proteomes" id="UP000019486">
    <property type="component" value="Unassembled WGS sequence"/>
</dbReference>
<dbReference type="PANTHER" id="PTHR35399">
    <property type="entry name" value="SLR8030 PROTEIN"/>
    <property type="match status" value="1"/>
</dbReference>
<proteinExistence type="predicted"/>
<sequence length="667" mass="72613">MTNLDERYEPIVVEDRDDIGSNTSANVPLLEITQACPSRRGLLKGLMASTAAVAASSAALPRMVGAAAAEEAAKGPSTLTFTQAPHEIGEAHQVAAGYDANILIRWGDKVVEGAPAFDPLRQTGAAQEKQFGYNCDYIGYQPLPLGSNSSDHGLLGINHEYTTPDLMFTDWYRPPAAGKTEPTERGTTPEETQVELAAHGHTIIEVKKEQGVWRVVENSPYARRITMNTACRISGPAAGHDRLKTNADPTGTKVFGVLNNCAGGKTPWGTIMISEENFNGYFGGGDPASMPEAANYKRYGISAKSRYWWRETVDRFDLAKEPNEPNRFGWMTEYDPYDASSVPVKRTALGRFKHEGATSIVNKDGRVVFYSGDDERFDYLYRFVTAGRYDPNDRAANRDLLDAGTLYAAKFNGDGSLEWLPLIHGQGPLTPANGFKSQADVLIETRRAADALGATPMDRPEDVEPNPVNGRVYVMLTNNTQRKDGQVDAVNPRAANRHGQIVELIPPGGEGHQADHTADRYRWAHVLLAGDPAKSEDKAVYHPATETWLSSPDNCAFDPRGRLWISTDQGEAQTKNGIPDGMYACDLSGPGRALVKFFFACPIGAEMCGPEFTPDGKTLFVAVQHPSEVPGATVEKPATRWPDFQEGMPPRPSVVVITKRDGGEIGA</sequence>
<dbReference type="EMBL" id="AVFL01000011">
    <property type="protein sequence ID" value="EWY39620.1"/>
    <property type="molecule type" value="Genomic_DNA"/>
</dbReference>
<gene>
    <name evidence="1" type="ORF">N825_05915</name>
</gene>
<dbReference type="SUPFAM" id="SSF63829">
    <property type="entry name" value="Calcium-dependent phosphotriesterase"/>
    <property type="match status" value="1"/>
</dbReference>
<reference evidence="1 2" key="1">
    <citation type="submission" date="2013-08" db="EMBL/GenBank/DDBJ databases">
        <title>The genome sequence of Skermanella stibiiresistens.</title>
        <authorList>
            <person name="Zhu W."/>
            <person name="Wang G."/>
        </authorList>
    </citation>
    <scope>NUCLEOTIDE SEQUENCE [LARGE SCALE GENOMIC DNA]</scope>
    <source>
        <strain evidence="1 2">SB22</strain>
    </source>
</reference>
<dbReference type="OrthoDB" id="9801383at2"/>
<dbReference type="STRING" id="1385369.N825_05915"/>
<dbReference type="InterPro" id="IPR008557">
    <property type="entry name" value="PhoX"/>
</dbReference>
<protein>
    <submittedName>
        <fullName evidence="1">dTDP-glucose 4,6-dehydratase</fullName>
    </submittedName>
</protein>
<dbReference type="PROSITE" id="PS51318">
    <property type="entry name" value="TAT"/>
    <property type="match status" value="1"/>
</dbReference>
<evidence type="ECO:0000313" key="2">
    <source>
        <dbReference type="Proteomes" id="UP000019486"/>
    </source>
</evidence>
<name>W9H0D7_9PROT</name>
<organism evidence="1 2">
    <name type="scientific">Skermanella stibiiresistens SB22</name>
    <dbReference type="NCBI Taxonomy" id="1385369"/>
    <lineage>
        <taxon>Bacteria</taxon>
        <taxon>Pseudomonadati</taxon>
        <taxon>Pseudomonadota</taxon>
        <taxon>Alphaproteobacteria</taxon>
        <taxon>Rhodospirillales</taxon>
        <taxon>Azospirillaceae</taxon>
        <taxon>Skermanella</taxon>
    </lineage>
</organism>
<dbReference type="RefSeq" id="WP_037454052.1">
    <property type="nucleotide sequence ID" value="NZ_AVFL01000011.1"/>
</dbReference>
<dbReference type="Pfam" id="PF05787">
    <property type="entry name" value="PhoX"/>
    <property type="match status" value="1"/>
</dbReference>
<dbReference type="PATRIC" id="fig|1385369.3.peg.3390"/>
<dbReference type="InterPro" id="IPR006311">
    <property type="entry name" value="TAT_signal"/>
</dbReference>
<dbReference type="AlphaFoldDB" id="W9H0D7"/>
<evidence type="ECO:0000313" key="1">
    <source>
        <dbReference type="EMBL" id="EWY39620.1"/>
    </source>
</evidence>
<dbReference type="PANTHER" id="PTHR35399:SF2">
    <property type="entry name" value="DUF839 DOMAIN-CONTAINING PROTEIN"/>
    <property type="match status" value="1"/>
</dbReference>